<evidence type="ECO:0000256" key="1">
    <source>
        <dbReference type="ARBA" id="ARBA00023015"/>
    </source>
</evidence>
<gene>
    <name evidence="4" type="ORF">K1I37_08585</name>
</gene>
<proteinExistence type="predicted"/>
<dbReference type="InterPro" id="IPR000792">
    <property type="entry name" value="Tscrpt_reg_LuxR_C"/>
</dbReference>
<dbReference type="CDD" id="cd06170">
    <property type="entry name" value="LuxR_C_like"/>
    <property type="match status" value="1"/>
</dbReference>
<accession>A0A9E7CX60</accession>
<dbReference type="GO" id="GO:0006355">
    <property type="term" value="P:regulation of DNA-templated transcription"/>
    <property type="evidence" value="ECO:0007669"/>
    <property type="project" value="InterPro"/>
</dbReference>
<dbReference type="InterPro" id="IPR036388">
    <property type="entry name" value="WH-like_DNA-bd_sf"/>
</dbReference>
<dbReference type="KEGG" id="aaco:K1I37_08585"/>
<evidence type="ECO:0000256" key="2">
    <source>
        <dbReference type="ARBA" id="ARBA00023125"/>
    </source>
</evidence>
<protein>
    <submittedName>
        <fullName evidence="4">Helix-turn-helix transcriptional regulator</fullName>
    </submittedName>
</protein>
<dbReference type="SMART" id="SM00421">
    <property type="entry name" value="HTH_LUXR"/>
    <property type="match status" value="1"/>
</dbReference>
<dbReference type="PANTHER" id="PTHR44688:SF16">
    <property type="entry name" value="DNA-BINDING TRANSCRIPTIONAL ACTIVATOR DEVR_DOSR"/>
    <property type="match status" value="1"/>
</dbReference>
<dbReference type="GO" id="GO:0003677">
    <property type="term" value="F:DNA binding"/>
    <property type="evidence" value="ECO:0007669"/>
    <property type="project" value="UniProtKB-KW"/>
</dbReference>
<dbReference type="SUPFAM" id="SSF46894">
    <property type="entry name" value="C-terminal effector domain of the bipartite response regulators"/>
    <property type="match status" value="1"/>
</dbReference>
<keyword evidence="1" id="KW-0805">Transcription regulation</keyword>
<keyword evidence="5" id="KW-1185">Reference proteome</keyword>
<dbReference type="AlphaFoldDB" id="T0CXX7"/>
<dbReference type="RefSeq" id="WP_021298207.1">
    <property type="nucleotide sequence ID" value="NZ_AURB01000179.1"/>
</dbReference>
<dbReference type="Gene3D" id="1.10.10.10">
    <property type="entry name" value="Winged helix-like DNA-binding domain superfamily/Winged helix DNA-binding domain"/>
    <property type="match status" value="1"/>
</dbReference>
<dbReference type="PRINTS" id="PR00038">
    <property type="entry name" value="HTHLUXR"/>
</dbReference>
<dbReference type="STRING" id="1356854.N007_15135"/>
<evidence type="ECO:0000313" key="4">
    <source>
        <dbReference type="EMBL" id="UNO50498.1"/>
    </source>
</evidence>
<evidence type="ECO:0000313" key="5">
    <source>
        <dbReference type="Proteomes" id="UP000829401"/>
    </source>
</evidence>
<keyword evidence="3" id="KW-0804">Transcription</keyword>
<organism evidence="4 5">
    <name type="scientific">Alicyclobacillus acidoterrestris (strain ATCC 49025 / DSM 3922 / CIP 106132 / NCIMB 13137 / GD3B)</name>
    <dbReference type="NCBI Taxonomy" id="1356854"/>
    <lineage>
        <taxon>Bacteria</taxon>
        <taxon>Bacillati</taxon>
        <taxon>Bacillota</taxon>
        <taxon>Bacilli</taxon>
        <taxon>Bacillales</taxon>
        <taxon>Alicyclobacillaceae</taxon>
        <taxon>Alicyclobacillus</taxon>
    </lineage>
</organism>
<dbReference type="PROSITE" id="PS50043">
    <property type="entry name" value="HTH_LUXR_2"/>
    <property type="match status" value="1"/>
</dbReference>
<evidence type="ECO:0000256" key="3">
    <source>
        <dbReference type="ARBA" id="ARBA00023163"/>
    </source>
</evidence>
<name>T0CXX7_ALIAG</name>
<dbReference type="PROSITE" id="PS00622">
    <property type="entry name" value="HTH_LUXR_1"/>
    <property type="match status" value="1"/>
</dbReference>
<dbReference type="Pfam" id="PF00196">
    <property type="entry name" value="GerE"/>
    <property type="match status" value="1"/>
</dbReference>
<keyword evidence="2" id="KW-0238">DNA-binding</keyword>
<dbReference type="eggNOG" id="COG2197">
    <property type="taxonomic scope" value="Bacteria"/>
</dbReference>
<sequence>MPNTESAKKIRLVLQFYVEDDMGPLKKEVIVDVDPATHSNSHTPSPYLVINHLTAAILKLLGGTPLVSDQEASETTQHGHESPVNAKMFTPRELEVLSCLLTGATNPEISERLNISHNTVKFHVKNILDKLHVKNRVELAVKYKSLDTDNN</sequence>
<accession>T0CXX7</accession>
<reference evidence="5" key="1">
    <citation type="journal article" date="2022" name="G3 (Bethesda)">
        <title>Unveiling the complete genome sequence of Alicyclobacillus acidoterrestris DSM 3922T, a taint-producing strain.</title>
        <authorList>
            <person name="Leonardo I.C."/>
            <person name="Barreto Crespo M.T."/>
            <person name="Gaspar F.B."/>
        </authorList>
    </citation>
    <scope>NUCLEOTIDE SEQUENCE [LARGE SCALE GENOMIC DNA]</scope>
    <source>
        <strain evidence="5">DSM 3922</strain>
    </source>
</reference>
<dbReference type="EMBL" id="CP080467">
    <property type="protein sequence ID" value="UNO50498.1"/>
    <property type="molecule type" value="Genomic_DNA"/>
</dbReference>
<dbReference type="InterPro" id="IPR016032">
    <property type="entry name" value="Sig_transdc_resp-reg_C-effctor"/>
</dbReference>
<dbReference type="Proteomes" id="UP000829401">
    <property type="component" value="Chromosome"/>
</dbReference>
<dbReference type="PANTHER" id="PTHR44688">
    <property type="entry name" value="DNA-BINDING TRANSCRIPTIONAL ACTIVATOR DEVR_DOSR"/>
    <property type="match status" value="1"/>
</dbReference>